<accession>Q9AH33</accession>
<dbReference type="GO" id="GO:0005829">
    <property type="term" value="C:cytosol"/>
    <property type="evidence" value="ECO:0007669"/>
    <property type="project" value="TreeGrafter"/>
</dbReference>
<dbReference type="AlphaFoldDB" id="Q9AH33"/>
<proteinExistence type="predicted"/>
<dbReference type="EMBL" id="AF319593">
    <property type="protein sequence ID" value="AAK26518.1"/>
    <property type="molecule type" value="Genomic_DNA"/>
</dbReference>
<dbReference type="CDD" id="cd00448">
    <property type="entry name" value="YjgF_YER057c_UK114_family"/>
    <property type="match status" value="1"/>
</dbReference>
<reference evidence="1" key="1">
    <citation type="journal article" date="2000" name="J. Bacteriol.">
        <title>Identification and characterization of the nitrobenzene catabolic plasmids pNB1 and pNB2 in Pseudomonas putida HS12.</title>
        <authorList>
            <person name="Park H.S."/>
            <person name="Kim H.S."/>
        </authorList>
    </citation>
    <scope>NUCLEOTIDE SEQUENCE</scope>
    <source>
        <plasmid evidence="1">pNB1</plasmid>
    </source>
</reference>
<evidence type="ECO:0000313" key="1">
    <source>
        <dbReference type="EMBL" id="AAK26518.1"/>
    </source>
</evidence>
<organism evidence="1">
    <name type="scientific">Pseudomonas putida</name>
    <name type="common">Arthrobacter siderocapsulatus</name>
    <dbReference type="NCBI Taxonomy" id="303"/>
    <lineage>
        <taxon>Bacteria</taxon>
        <taxon>Pseudomonadati</taxon>
        <taxon>Pseudomonadota</taxon>
        <taxon>Gammaproteobacteria</taxon>
        <taxon>Pseudomonadales</taxon>
        <taxon>Pseudomonadaceae</taxon>
        <taxon>Pseudomonas</taxon>
    </lineage>
</organism>
<dbReference type="PANTHER" id="PTHR11803:SF39">
    <property type="entry name" value="2-IMINOBUTANOATE_2-IMINOPROPANOATE DEAMINASE"/>
    <property type="match status" value="1"/>
</dbReference>
<sequence>MITPTPAALYPFWAPIRSQSLPAPHFSYTPVVRAGGCVFVSGLVALDPVLGTLIDEGMEAQTRQILNNFERLSAELELGLDQLMLARIYCADFAQFSAINQVWEEFFSERIPPARTSVGVSALPLGALVEIEFQFAIDPLKP</sequence>
<dbReference type="Gene3D" id="3.30.1330.40">
    <property type="entry name" value="RutC-like"/>
    <property type="match status" value="1"/>
</dbReference>
<gene>
    <name evidence="1" type="primary">nbzJ</name>
</gene>
<protein>
    <submittedName>
        <fullName evidence="1">Putative ferredoxin</fullName>
    </submittedName>
</protein>
<geneLocation type="plasmid" evidence="1">
    <name>pNB1</name>
</geneLocation>
<dbReference type="InterPro" id="IPR006175">
    <property type="entry name" value="YjgF/YER057c/UK114"/>
</dbReference>
<keyword evidence="1" id="KW-0614">Plasmid</keyword>
<dbReference type="GO" id="GO:0019239">
    <property type="term" value="F:deaminase activity"/>
    <property type="evidence" value="ECO:0007669"/>
    <property type="project" value="TreeGrafter"/>
</dbReference>
<dbReference type="SUPFAM" id="SSF55298">
    <property type="entry name" value="YjgF-like"/>
    <property type="match status" value="1"/>
</dbReference>
<dbReference type="Pfam" id="PF01042">
    <property type="entry name" value="Ribonuc_L-PSP"/>
    <property type="match status" value="1"/>
</dbReference>
<dbReference type="InterPro" id="IPR035959">
    <property type="entry name" value="RutC-like_sf"/>
</dbReference>
<reference evidence="1" key="2">
    <citation type="submission" date="2000-11" db="EMBL/GenBank/DDBJ databases">
        <title>Modular type gene transfer is an efficient way of expanding metabolic capabilities in bacteria.</title>
        <authorList>
            <person name="Park H.-S."/>
            <person name="Kim H.-S."/>
        </authorList>
    </citation>
    <scope>NUCLEOTIDE SEQUENCE</scope>
    <source>
        <plasmid evidence="1">pNB1</plasmid>
    </source>
</reference>
<dbReference type="PANTHER" id="PTHR11803">
    <property type="entry name" value="2-IMINOBUTANOATE/2-IMINOPROPANOATE DEAMINASE RIDA"/>
    <property type="match status" value="1"/>
</dbReference>
<name>Q9AH33_PSEPU</name>